<dbReference type="KEGG" id="nfl:COO91_08365"/>
<gene>
    <name evidence="2" type="ORF">COO91_08365</name>
</gene>
<keyword evidence="2" id="KW-0808">Transferase</keyword>
<evidence type="ECO:0000259" key="1">
    <source>
        <dbReference type="PROSITE" id="PS50011"/>
    </source>
</evidence>
<keyword evidence="2" id="KW-0723">Serine/threonine-protein kinase</keyword>
<evidence type="ECO:0000313" key="3">
    <source>
        <dbReference type="Proteomes" id="UP000232003"/>
    </source>
</evidence>
<dbReference type="InterPro" id="IPR011009">
    <property type="entry name" value="Kinase-like_dom_sf"/>
</dbReference>
<reference evidence="2 3" key="1">
    <citation type="submission" date="2017-11" db="EMBL/GenBank/DDBJ databases">
        <title>Complete genome of a free-living desiccation-tolerant cyanobacterium and its photosynthetic adaptation to extreme terrestrial habitat.</title>
        <authorList>
            <person name="Shang J."/>
        </authorList>
    </citation>
    <scope>NUCLEOTIDE SEQUENCE [LARGE SCALE GENOMIC DNA]</scope>
    <source>
        <strain evidence="2 3">CCNUN1</strain>
    </source>
</reference>
<dbReference type="AlphaFoldDB" id="A0A2K8T3T7"/>
<accession>A0A2K8T3T7</accession>
<dbReference type="GO" id="GO:0005524">
    <property type="term" value="F:ATP binding"/>
    <property type="evidence" value="ECO:0007669"/>
    <property type="project" value="InterPro"/>
</dbReference>
<dbReference type="GO" id="GO:0004674">
    <property type="term" value="F:protein serine/threonine kinase activity"/>
    <property type="evidence" value="ECO:0007669"/>
    <property type="project" value="UniProtKB-KW"/>
</dbReference>
<dbReference type="RefSeq" id="WP_318670555.1">
    <property type="nucleotide sequence ID" value="NZ_CAWNNC010000001.1"/>
</dbReference>
<dbReference type="Gene3D" id="1.10.510.10">
    <property type="entry name" value="Transferase(Phosphotransferase) domain 1"/>
    <property type="match status" value="1"/>
</dbReference>
<name>A0A2K8T3T7_9NOSO</name>
<dbReference type="PROSITE" id="PS50011">
    <property type="entry name" value="PROTEIN_KINASE_DOM"/>
    <property type="match status" value="1"/>
</dbReference>
<evidence type="ECO:0000313" key="2">
    <source>
        <dbReference type="EMBL" id="AUB42253.1"/>
    </source>
</evidence>
<dbReference type="Proteomes" id="UP000232003">
    <property type="component" value="Chromosome"/>
</dbReference>
<keyword evidence="3" id="KW-1185">Reference proteome</keyword>
<keyword evidence="2" id="KW-0418">Kinase</keyword>
<feature type="domain" description="Protein kinase" evidence="1">
    <location>
        <begin position="4"/>
        <end position="163"/>
    </location>
</feature>
<dbReference type="SUPFAM" id="SSF56112">
    <property type="entry name" value="Protein kinase-like (PK-like)"/>
    <property type="match status" value="1"/>
</dbReference>
<dbReference type="EMBL" id="CP024785">
    <property type="protein sequence ID" value="AUB42253.1"/>
    <property type="molecule type" value="Genomic_DNA"/>
</dbReference>
<protein>
    <submittedName>
        <fullName evidence="2">Serine/threonine protein kinase</fullName>
    </submittedName>
</protein>
<sequence length="163" mass="19068">MKDYQIIQKIYESANSSVYRAIVKPENKPIILKILKENYPTPSELTRYKQEYEVTRSLNTDGVIKAYNLQRYENSLVMFLEDFGGESLKLLMPERQFTLKEFLYIAIKTTESLGLFTLPILYTKILTPLISFIIQKPNNLKSSILVFPPVYHEKIRQLVILND</sequence>
<organism evidence="2 3">
    <name type="scientific">Nostoc flagelliforme CCNUN1</name>
    <dbReference type="NCBI Taxonomy" id="2038116"/>
    <lineage>
        <taxon>Bacteria</taxon>
        <taxon>Bacillati</taxon>
        <taxon>Cyanobacteriota</taxon>
        <taxon>Cyanophyceae</taxon>
        <taxon>Nostocales</taxon>
        <taxon>Nostocaceae</taxon>
        <taxon>Nostoc</taxon>
    </lineage>
</organism>
<dbReference type="InterPro" id="IPR000719">
    <property type="entry name" value="Prot_kinase_dom"/>
</dbReference>
<proteinExistence type="predicted"/>